<dbReference type="RefSeq" id="WP_110142104.1">
    <property type="nucleotide sequence ID" value="NZ_QHJG01000009.1"/>
</dbReference>
<evidence type="ECO:0000313" key="2">
    <source>
        <dbReference type="Proteomes" id="UP000247152"/>
    </source>
</evidence>
<dbReference type="Proteomes" id="UP000247152">
    <property type="component" value="Unassembled WGS sequence"/>
</dbReference>
<proteinExistence type="predicted"/>
<evidence type="ECO:0000313" key="1">
    <source>
        <dbReference type="EMBL" id="PWY56314.1"/>
    </source>
</evidence>
<comment type="caution">
    <text evidence="1">The sequence shown here is derived from an EMBL/GenBank/DDBJ whole genome shotgun (WGS) entry which is preliminary data.</text>
</comment>
<name>A0A317U2Q3_9GAMM</name>
<dbReference type="EMBL" id="QHJG01000009">
    <property type="protein sequence ID" value="PWY56314.1"/>
    <property type="molecule type" value="Genomic_DNA"/>
</dbReference>
<dbReference type="AlphaFoldDB" id="A0A317U2Q3"/>
<reference evidence="1 2" key="1">
    <citation type="submission" date="2018-05" db="EMBL/GenBank/DDBJ databases">
        <title>Legionella qingyii sp.nov., whole genome shotgun sequence.</title>
        <authorList>
            <person name="Wu H."/>
            <person name="Zhu Q."/>
            <person name="Hu C."/>
        </authorList>
    </citation>
    <scope>NUCLEOTIDE SEQUENCE [LARGE SCALE GENOMIC DNA]</scope>
    <source>
        <strain evidence="1 2">HEB18</strain>
    </source>
</reference>
<gene>
    <name evidence="1" type="ORF">DGG96_07410</name>
</gene>
<sequence>MPVIVKISEEEIQLVQQQQENKKQRNGEVGQRTQVKQLIKAGKKQRVRGQSLLTDKGIGQTIAVIGESDKVKHQSVANQRDGVRTRSKVVNFVRQPNSIVSFRSGDFFLRSVNAVFFQMLLNLANSTNGETKKNET</sequence>
<organism evidence="1 2">
    <name type="scientific">Legionella qingyii</name>
    <dbReference type="NCBI Taxonomy" id="2184757"/>
    <lineage>
        <taxon>Bacteria</taxon>
        <taxon>Pseudomonadati</taxon>
        <taxon>Pseudomonadota</taxon>
        <taxon>Gammaproteobacteria</taxon>
        <taxon>Legionellales</taxon>
        <taxon>Legionellaceae</taxon>
        <taxon>Legionella</taxon>
    </lineage>
</organism>
<protein>
    <submittedName>
        <fullName evidence="1">Uncharacterized protein</fullName>
    </submittedName>
</protein>
<accession>A0A317U2Q3</accession>